<reference evidence="2" key="1">
    <citation type="submission" date="2022-11" db="UniProtKB">
        <authorList>
            <consortium name="WormBaseParasite"/>
        </authorList>
    </citation>
    <scope>IDENTIFICATION</scope>
</reference>
<dbReference type="WBParaSite" id="PS1159_v2.g1126.t1">
    <property type="protein sequence ID" value="PS1159_v2.g1126.t1"/>
    <property type="gene ID" value="PS1159_v2.g1126"/>
</dbReference>
<organism evidence="1 2">
    <name type="scientific">Panagrolaimus sp. PS1159</name>
    <dbReference type="NCBI Taxonomy" id="55785"/>
    <lineage>
        <taxon>Eukaryota</taxon>
        <taxon>Metazoa</taxon>
        <taxon>Ecdysozoa</taxon>
        <taxon>Nematoda</taxon>
        <taxon>Chromadorea</taxon>
        <taxon>Rhabditida</taxon>
        <taxon>Tylenchina</taxon>
        <taxon>Panagrolaimomorpha</taxon>
        <taxon>Panagrolaimoidea</taxon>
        <taxon>Panagrolaimidae</taxon>
        <taxon>Panagrolaimus</taxon>
    </lineage>
</organism>
<evidence type="ECO:0000313" key="1">
    <source>
        <dbReference type="Proteomes" id="UP000887580"/>
    </source>
</evidence>
<dbReference type="Proteomes" id="UP000887580">
    <property type="component" value="Unplaced"/>
</dbReference>
<protein>
    <submittedName>
        <fullName evidence="2">Heat shock protein 70</fullName>
    </submittedName>
</protein>
<proteinExistence type="predicted"/>
<sequence length="456" mass="51880">MVSSEEKQETSKTQKLKMSSKLDKSFQTFWRNRQSRLQSFKVNNKNGMYDDNWLKRMSKMPKFDIPEKFNSFNTKINAIGIDLGTSSCCVAVNRENRIEVIAIDNTGERILPSFVGYEEKNVKCGKVVVGRLGIYSKSTIFDTKRIIGKTSDEVEIDPTWSFNVIKDGESVKLEVQGYMNTTLIQTPEEVASALLIYMKQKAEEFQGKAIDNVVITIPASFTDNQKEATLKAAELAGLIHVHLLPEPVAASITYFTDRILPNDETILLFDLGGGTLDICIFEVNNFNFKIIRNTGDANIGGRNFDKILYEYFKEKLLSRHGINVELKDTRKYKLMFKCQEIKHNLSALNEERIHVDDYDSSIDAPPIEITREHFENMSTNFVNDIKILVKYATDNLPNPIAKVLHVGGSSRMPLIKSMLEQMFPNAEQCCEEHPEEVVAVGAAYYSYHLAHQQQQK</sequence>
<accession>A0AC35EVY0</accession>
<evidence type="ECO:0000313" key="2">
    <source>
        <dbReference type="WBParaSite" id="PS1159_v2.g1126.t1"/>
    </source>
</evidence>
<name>A0AC35EVY0_9BILA</name>